<sequence length="120" mass="12976">MPVEHDKVVDAVHDGVTGKIERADRIHDNIEPVERGGQGCCHFAFVFNKQQAHEFISVLSGVPSGKGRGERQKTTASQTLRTSEASPSNRCRHAKRGAGMVDGQPCIPAKLYLSCHVGIA</sequence>
<accession>A0A1S7QV86</accession>
<dbReference type="EMBL" id="FBWG01000028">
    <property type="protein sequence ID" value="CUX42758.1"/>
    <property type="molecule type" value="Genomic_DNA"/>
</dbReference>
<dbReference type="Proteomes" id="UP000191987">
    <property type="component" value="Unassembled WGS sequence"/>
</dbReference>
<protein>
    <submittedName>
        <fullName evidence="2">Uncharacterized protein</fullName>
    </submittedName>
</protein>
<feature type="region of interest" description="Disordered" evidence="1">
    <location>
        <begin position="62"/>
        <end position="95"/>
    </location>
</feature>
<evidence type="ECO:0000313" key="3">
    <source>
        <dbReference type="Proteomes" id="UP000191987"/>
    </source>
</evidence>
<feature type="compositionally biased region" description="Polar residues" evidence="1">
    <location>
        <begin position="74"/>
        <end position="89"/>
    </location>
</feature>
<evidence type="ECO:0000256" key="1">
    <source>
        <dbReference type="SAM" id="MobiDB-lite"/>
    </source>
</evidence>
<evidence type="ECO:0000313" key="2">
    <source>
        <dbReference type="EMBL" id="CUX42758.1"/>
    </source>
</evidence>
<dbReference type="AlphaFoldDB" id="A0A1S7QV86"/>
<proteinExistence type="predicted"/>
<reference evidence="2 3" key="1">
    <citation type="submission" date="2016-01" db="EMBL/GenBank/DDBJ databases">
        <authorList>
            <person name="Oliw E.H."/>
        </authorList>
    </citation>
    <scope>NUCLEOTIDE SEQUENCE [LARGE SCALE GENOMIC DNA]</scope>
    <source>
        <strain evidence="2 3">Zutra 3-1</strain>
    </source>
</reference>
<organism evidence="2 3">
    <name type="scientific">Agrobacterium deltaense Zutra 3/1</name>
    <dbReference type="NCBI Taxonomy" id="1183427"/>
    <lineage>
        <taxon>Bacteria</taxon>
        <taxon>Pseudomonadati</taxon>
        <taxon>Pseudomonadota</taxon>
        <taxon>Alphaproteobacteria</taxon>
        <taxon>Hyphomicrobiales</taxon>
        <taxon>Rhizobiaceae</taxon>
        <taxon>Rhizobium/Agrobacterium group</taxon>
        <taxon>Agrobacterium</taxon>
    </lineage>
</organism>
<gene>
    <name evidence="2" type="ORF">AGR7C_Lc100272</name>
</gene>
<name>A0A1S7QV86_9HYPH</name>